<dbReference type="PATRIC" id="fig|573737.6.peg.5751"/>
<gene>
    <name evidence="1" type="ORF">MB84_28925</name>
</gene>
<keyword evidence="1" id="KW-0614">Plasmid</keyword>
<organism evidence="1 2">
    <name type="scientific">Pandoraea oxalativorans</name>
    <dbReference type="NCBI Taxonomy" id="573737"/>
    <lineage>
        <taxon>Bacteria</taxon>
        <taxon>Pseudomonadati</taxon>
        <taxon>Pseudomonadota</taxon>
        <taxon>Betaproteobacteria</taxon>
        <taxon>Burkholderiales</taxon>
        <taxon>Burkholderiaceae</taxon>
        <taxon>Pandoraea</taxon>
    </lineage>
</organism>
<evidence type="ECO:0000313" key="2">
    <source>
        <dbReference type="Proteomes" id="UP000035050"/>
    </source>
</evidence>
<reference evidence="1" key="1">
    <citation type="submission" date="2016-06" db="EMBL/GenBank/DDBJ databases">
        <title>Pandoraea oxalativorans DSM 23570 Genome Sequencing.</title>
        <authorList>
            <person name="Ee R."/>
            <person name="Lim Y.-L."/>
            <person name="Yong D."/>
            <person name="Yin W.-F."/>
            <person name="Chan K.-G."/>
        </authorList>
    </citation>
    <scope>NUCLEOTIDE SEQUENCE</scope>
    <source>
        <strain evidence="1">DSM 23570</strain>
        <plasmid evidence="1">pPO70-1</plasmid>
    </source>
</reference>
<accession>A0A0G3IC89</accession>
<name>A0A0G3IC89_9BURK</name>
<protein>
    <submittedName>
        <fullName evidence="1">Uncharacterized protein</fullName>
    </submittedName>
</protein>
<dbReference type="AlphaFoldDB" id="A0A0G3IC89"/>
<evidence type="ECO:0000313" key="1">
    <source>
        <dbReference type="EMBL" id="AKK24807.1"/>
    </source>
</evidence>
<dbReference type="KEGG" id="pox:MB84_28925"/>
<dbReference type="Proteomes" id="UP000035050">
    <property type="component" value="Plasmid pPO70-1"/>
</dbReference>
<geneLocation type="plasmid" evidence="1 2">
    <name>pPO70-1</name>
</geneLocation>
<dbReference type="EMBL" id="CP011518">
    <property type="protein sequence ID" value="AKK24807.1"/>
    <property type="molecule type" value="Genomic_DNA"/>
</dbReference>
<proteinExistence type="predicted"/>
<keyword evidence="2" id="KW-1185">Reference proteome</keyword>
<sequence>MDFFQDLVALQRFDAGKHCCRVPGSKQPPMYDISTVETAITVLEHGGRHPFSRKFFTREEVLPGPRCLSLLLAVTSAPI</sequence>